<protein>
    <submittedName>
        <fullName evidence="3">Diguanylate cyclase (GGDEF)-like protein</fullName>
    </submittedName>
</protein>
<dbReference type="RefSeq" id="WP_167164912.1">
    <property type="nucleotide sequence ID" value="NZ_JAANOW010000005.1"/>
</dbReference>
<dbReference type="SUPFAM" id="SSF55073">
    <property type="entry name" value="Nucleotide cyclase"/>
    <property type="match status" value="1"/>
</dbReference>
<evidence type="ECO:0000256" key="1">
    <source>
        <dbReference type="SAM" id="Phobius"/>
    </source>
</evidence>
<keyword evidence="1" id="KW-1133">Transmembrane helix</keyword>
<reference evidence="3 4" key="1">
    <citation type="submission" date="2020-03" db="EMBL/GenBank/DDBJ databases">
        <title>Sequencing the genomes of 1000 actinobacteria strains.</title>
        <authorList>
            <person name="Klenk H.-P."/>
        </authorList>
    </citation>
    <scope>NUCLEOTIDE SEQUENCE [LARGE SCALE GENOMIC DNA]</scope>
    <source>
        <strain evidence="3 4">DSM 44556</strain>
    </source>
</reference>
<keyword evidence="1" id="KW-0472">Membrane</keyword>
<dbReference type="AlphaFoldDB" id="A0A7X5U635"/>
<dbReference type="PANTHER" id="PTHR45138:SF9">
    <property type="entry name" value="DIGUANYLATE CYCLASE DGCM-RELATED"/>
    <property type="match status" value="1"/>
</dbReference>
<accession>A0A7X5U635</accession>
<organism evidence="3 4">
    <name type="scientific">Mycolicibacterium fluoranthenivorans</name>
    <dbReference type="NCBI Taxonomy" id="258505"/>
    <lineage>
        <taxon>Bacteria</taxon>
        <taxon>Bacillati</taxon>
        <taxon>Actinomycetota</taxon>
        <taxon>Actinomycetes</taxon>
        <taxon>Mycobacteriales</taxon>
        <taxon>Mycobacteriaceae</taxon>
        <taxon>Mycolicibacterium</taxon>
    </lineage>
</organism>
<gene>
    <name evidence="3" type="ORF">FHU31_006130</name>
</gene>
<dbReference type="SMART" id="SM00267">
    <property type="entry name" value="GGDEF"/>
    <property type="match status" value="1"/>
</dbReference>
<evidence type="ECO:0000313" key="3">
    <source>
        <dbReference type="EMBL" id="NIH99106.1"/>
    </source>
</evidence>
<feature type="transmembrane region" description="Helical" evidence="1">
    <location>
        <begin position="23"/>
        <end position="44"/>
    </location>
</feature>
<feature type="transmembrane region" description="Helical" evidence="1">
    <location>
        <begin position="172"/>
        <end position="189"/>
    </location>
</feature>
<evidence type="ECO:0000313" key="4">
    <source>
        <dbReference type="Proteomes" id="UP000547444"/>
    </source>
</evidence>
<dbReference type="InterPro" id="IPR000160">
    <property type="entry name" value="GGDEF_dom"/>
</dbReference>
<dbReference type="Pfam" id="PF00990">
    <property type="entry name" value="GGDEF"/>
    <property type="match status" value="1"/>
</dbReference>
<dbReference type="GO" id="GO:0052621">
    <property type="term" value="F:diguanylate cyclase activity"/>
    <property type="evidence" value="ECO:0007669"/>
    <property type="project" value="TreeGrafter"/>
</dbReference>
<comment type="caution">
    <text evidence="3">The sequence shown here is derived from an EMBL/GenBank/DDBJ whole genome shotgun (WGS) entry which is preliminary data.</text>
</comment>
<dbReference type="EMBL" id="JAANOW010000005">
    <property type="protein sequence ID" value="NIH99106.1"/>
    <property type="molecule type" value="Genomic_DNA"/>
</dbReference>
<keyword evidence="4" id="KW-1185">Reference proteome</keyword>
<dbReference type="InterPro" id="IPR029787">
    <property type="entry name" value="Nucleotide_cyclase"/>
</dbReference>
<sequence>MMALRSRLQQREILDGLLLRESVFRYAIAAFVLVFGVIAMFSLASSDGPQTPVARGVVLVVSLTTLPVAIATTRLHLGSVWWSQRARWQPAPTLFVGYADTGLTVILAAFQNAAAALLGTALFAVVGAYAAHFLTFLPRLVHIAVSSVVIIVFGVQTVAAGDTDPLGGVGRTMVLLLAVNGTVLLHGLYTSEIRQAIARSHMVATTDPLTLLANRRAFDLRARRLIETSPDGVDVLLVDVDDLKVINDSYGHDHGDQVLRRVAAGITSTVGLHAVSARLGGDEFGIAVAVQPDRTKEQVADALRQLLSREGISVSIGSARAEGLTPTGESEAVLSHLLKTADERMYSGKRRQTRP</sequence>
<name>A0A7X5U635_9MYCO</name>
<feature type="domain" description="GGDEF" evidence="2">
    <location>
        <begin position="231"/>
        <end position="355"/>
    </location>
</feature>
<dbReference type="Proteomes" id="UP000547444">
    <property type="component" value="Unassembled WGS sequence"/>
</dbReference>
<dbReference type="NCBIfam" id="TIGR00254">
    <property type="entry name" value="GGDEF"/>
    <property type="match status" value="1"/>
</dbReference>
<dbReference type="PROSITE" id="PS50887">
    <property type="entry name" value="GGDEF"/>
    <property type="match status" value="1"/>
</dbReference>
<dbReference type="Gene3D" id="3.30.70.270">
    <property type="match status" value="1"/>
</dbReference>
<dbReference type="PANTHER" id="PTHR45138">
    <property type="entry name" value="REGULATORY COMPONENTS OF SENSORY TRANSDUCTION SYSTEM"/>
    <property type="match status" value="1"/>
</dbReference>
<dbReference type="InterPro" id="IPR050469">
    <property type="entry name" value="Diguanylate_Cyclase"/>
</dbReference>
<feature type="transmembrane region" description="Helical" evidence="1">
    <location>
        <begin position="140"/>
        <end position="160"/>
    </location>
</feature>
<evidence type="ECO:0000259" key="2">
    <source>
        <dbReference type="PROSITE" id="PS50887"/>
    </source>
</evidence>
<feature type="transmembrane region" description="Helical" evidence="1">
    <location>
        <begin position="102"/>
        <end position="128"/>
    </location>
</feature>
<feature type="transmembrane region" description="Helical" evidence="1">
    <location>
        <begin position="56"/>
        <end position="82"/>
    </location>
</feature>
<keyword evidence="1" id="KW-0812">Transmembrane</keyword>
<dbReference type="InterPro" id="IPR043128">
    <property type="entry name" value="Rev_trsase/Diguanyl_cyclase"/>
</dbReference>
<proteinExistence type="predicted"/>
<dbReference type="CDD" id="cd01949">
    <property type="entry name" value="GGDEF"/>
    <property type="match status" value="1"/>
</dbReference>